<dbReference type="OrthoDB" id="1931061at2759"/>
<name>A0A6D2L2Z2_9BRAS</name>
<dbReference type="Gene3D" id="2.40.50.140">
    <property type="entry name" value="Nucleic acid-binding proteins"/>
    <property type="match status" value="1"/>
</dbReference>
<keyword evidence="3" id="KW-1185">Reference proteome</keyword>
<proteinExistence type="predicted"/>
<protein>
    <recommendedName>
        <fullName evidence="1">Replication protein A 70 kDa DNA-binding subunit B/D first OB fold domain-containing protein</fullName>
    </recommendedName>
</protein>
<dbReference type="EMBL" id="CACVBM020001840">
    <property type="protein sequence ID" value="CAA7060971.1"/>
    <property type="molecule type" value="Genomic_DNA"/>
</dbReference>
<comment type="caution">
    <text evidence="2">The sequence shown here is derived from an EMBL/GenBank/DDBJ whole genome shotgun (WGS) entry which is preliminary data.</text>
</comment>
<evidence type="ECO:0000259" key="1">
    <source>
        <dbReference type="Pfam" id="PF02721"/>
    </source>
</evidence>
<dbReference type="InterPro" id="IPR003871">
    <property type="entry name" value="RFA1B/D_OB_1st"/>
</dbReference>
<dbReference type="Pfam" id="PF02721">
    <property type="entry name" value="DUF223"/>
    <property type="match status" value="1"/>
</dbReference>
<reference evidence="2" key="1">
    <citation type="submission" date="2020-01" db="EMBL/GenBank/DDBJ databases">
        <authorList>
            <person name="Mishra B."/>
        </authorList>
    </citation>
    <scope>NUCLEOTIDE SEQUENCE [LARGE SCALE GENOMIC DNA]</scope>
</reference>
<evidence type="ECO:0000313" key="2">
    <source>
        <dbReference type="EMBL" id="CAA7060971.1"/>
    </source>
</evidence>
<evidence type="ECO:0000313" key="3">
    <source>
        <dbReference type="Proteomes" id="UP000467841"/>
    </source>
</evidence>
<dbReference type="AlphaFoldDB" id="A0A6D2L2Z2"/>
<dbReference type="SUPFAM" id="SSF50249">
    <property type="entry name" value="Nucleic acid-binding proteins"/>
    <property type="match status" value="1"/>
</dbReference>
<organism evidence="2 3">
    <name type="scientific">Microthlaspi erraticum</name>
    <dbReference type="NCBI Taxonomy" id="1685480"/>
    <lineage>
        <taxon>Eukaryota</taxon>
        <taxon>Viridiplantae</taxon>
        <taxon>Streptophyta</taxon>
        <taxon>Embryophyta</taxon>
        <taxon>Tracheophyta</taxon>
        <taxon>Spermatophyta</taxon>
        <taxon>Magnoliopsida</taxon>
        <taxon>eudicotyledons</taxon>
        <taxon>Gunneridae</taxon>
        <taxon>Pentapetalae</taxon>
        <taxon>rosids</taxon>
        <taxon>malvids</taxon>
        <taxon>Brassicales</taxon>
        <taxon>Brassicaceae</taxon>
        <taxon>Coluteocarpeae</taxon>
        <taxon>Microthlaspi</taxon>
    </lineage>
</organism>
<sequence length="235" mass="26592">MSGFQRLSIIKASTLASNLDNSTSSQLPVSSEGKCVRRSFVWDCSESYWVLENHVVQFVDAGEGLSFLFVDAEGTKMHAFVEERDQMIRFKRLLHEGEWKIITNVSVSMVDTEIRLTRSRRKIALMSNTQVIPAENSGALNLLDIVSFGDVWDGSVYDGTSYLRGPIHVEDEEGISKFHYDPKGYDEVYNFAQIFFSAFESSEEGEDEEMEKDEMECCKIGYHKGSSSSKKSDKV</sequence>
<dbReference type="InterPro" id="IPR012340">
    <property type="entry name" value="NA-bd_OB-fold"/>
</dbReference>
<gene>
    <name evidence="2" type="ORF">MERR_LOCUS48207</name>
</gene>
<dbReference type="Proteomes" id="UP000467841">
    <property type="component" value="Unassembled WGS sequence"/>
</dbReference>
<accession>A0A6D2L2Z2</accession>
<feature type="domain" description="Replication protein A 70 kDa DNA-binding subunit B/D first OB fold" evidence="1">
    <location>
        <begin position="50"/>
        <end position="133"/>
    </location>
</feature>